<dbReference type="GO" id="GO:0042597">
    <property type="term" value="C:periplasmic space"/>
    <property type="evidence" value="ECO:0007669"/>
    <property type="project" value="InterPro"/>
</dbReference>
<protein>
    <submittedName>
        <fullName evidence="5">Alginate lyase</fullName>
    </submittedName>
</protein>
<reference evidence="5 6" key="1">
    <citation type="submission" date="2019-02" db="EMBL/GenBank/DDBJ databases">
        <title>Sequencing the genomes of 1000 actinobacteria strains.</title>
        <authorList>
            <person name="Klenk H.-P."/>
        </authorList>
    </citation>
    <scope>NUCLEOTIDE SEQUENCE [LARGE SCALE GENOMIC DNA]</scope>
    <source>
        <strain evidence="5 6">DSM 45612</strain>
    </source>
</reference>
<name>A0A4Q8B975_9ACTN</name>
<evidence type="ECO:0000256" key="1">
    <source>
        <dbReference type="ARBA" id="ARBA00022729"/>
    </source>
</evidence>
<dbReference type="AlphaFoldDB" id="A0A4Q8B975"/>
<feature type="signal peptide" evidence="3">
    <location>
        <begin position="1"/>
        <end position="27"/>
    </location>
</feature>
<keyword evidence="1 3" id="KW-0732">Signal</keyword>
<dbReference type="Gene3D" id="1.50.10.100">
    <property type="entry name" value="Chondroitin AC/alginate lyase"/>
    <property type="match status" value="1"/>
</dbReference>
<organism evidence="5 6">
    <name type="scientific">Micromonospora kangleipakensis</name>
    <dbReference type="NCBI Taxonomy" id="1077942"/>
    <lineage>
        <taxon>Bacteria</taxon>
        <taxon>Bacillati</taxon>
        <taxon>Actinomycetota</taxon>
        <taxon>Actinomycetes</taxon>
        <taxon>Micromonosporales</taxon>
        <taxon>Micromonosporaceae</taxon>
        <taxon>Micromonospora</taxon>
    </lineage>
</organism>
<evidence type="ECO:0000313" key="6">
    <source>
        <dbReference type="Proteomes" id="UP000294114"/>
    </source>
</evidence>
<dbReference type="GO" id="GO:0016829">
    <property type="term" value="F:lyase activity"/>
    <property type="evidence" value="ECO:0007669"/>
    <property type="project" value="UniProtKB-KW"/>
</dbReference>
<keyword evidence="6" id="KW-1185">Reference proteome</keyword>
<comment type="caution">
    <text evidence="5">The sequence shown here is derived from an EMBL/GenBank/DDBJ whole genome shotgun (WGS) entry which is preliminary data.</text>
</comment>
<feature type="domain" description="Alginate lyase" evidence="4">
    <location>
        <begin position="132"/>
        <end position="353"/>
    </location>
</feature>
<evidence type="ECO:0000259" key="4">
    <source>
        <dbReference type="Pfam" id="PF05426"/>
    </source>
</evidence>
<proteinExistence type="predicted"/>
<accession>A0A4Q8B975</accession>
<sequence>MAWTRTRGGIAALVAGVLLVVSAGLLAAEAATAPTEDEVAGIWTSETPRPAVNPVRDARSGFLHPGVLVSIDQLDFAAGKIRAREEPWQSAWLAMQRSRYGQLAWQPRPVATVDCGFYSSPDNGCTNETEDGVAAYTLALLWYFTGDRHYAEKSIEIIDAWSGVLKRHTNSNAPVQAGWSGASFVRAAELLRYTYPGWSPDRLARAERMFRDVYLPLVIAGVGRYRAGNWELIMLDAAIGISVFLDDRASFSKAVARWRLRLPAYIYLTSDGPAPKSPPGEALNRRQTIEYWGGQTSFVDGFAQETCRDFLHTGWGVAAAAHVAETAWIQGLDLYAEARVRLTRAMEFHAAYELGEPVPPWLCGGRLKTGLLPSFEVAYNHYTTRTGLTLPRTGQAVVAARPAAPGVFFAWETLTHAENPR</sequence>
<feature type="chain" id="PRO_5038927962" evidence="3">
    <location>
        <begin position="28"/>
        <end position="421"/>
    </location>
</feature>
<evidence type="ECO:0000313" key="5">
    <source>
        <dbReference type="EMBL" id="RZU73741.1"/>
    </source>
</evidence>
<dbReference type="Pfam" id="PF05426">
    <property type="entry name" value="Alginate_lyase"/>
    <property type="match status" value="1"/>
</dbReference>
<dbReference type="InterPro" id="IPR008929">
    <property type="entry name" value="Chondroitin_lyas"/>
</dbReference>
<dbReference type="SUPFAM" id="SSF48230">
    <property type="entry name" value="Chondroitin AC/alginate lyase"/>
    <property type="match status" value="1"/>
</dbReference>
<dbReference type="Proteomes" id="UP000294114">
    <property type="component" value="Unassembled WGS sequence"/>
</dbReference>
<dbReference type="RefSeq" id="WP_130332502.1">
    <property type="nucleotide sequence ID" value="NZ_SHLD01000001.1"/>
</dbReference>
<dbReference type="EMBL" id="SHLD01000001">
    <property type="protein sequence ID" value="RZU73741.1"/>
    <property type="molecule type" value="Genomic_DNA"/>
</dbReference>
<keyword evidence="2 5" id="KW-0456">Lyase</keyword>
<dbReference type="InterPro" id="IPR008397">
    <property type="entry name" value="Alginate_lyase_dom"/>
</dbReference>
<gene>
    <name evidence="5" type="ORF">EV384_2161</name>
</gene>
<dbReference type="OrthoDB" id="3862295at2"/>
<evidence type="ECO:0000256" key="3">
    <source>
        <dbReference type="SAM" id="SignalP"/>
    </source>
</evidence>
<evidence type="ECO:0000256" key="2">
    <source>
        <dbReference type="ARBA" id="ARBA00023239"/>
    </source>
</evidence>